<dbReference type="GeneTree" id="ENSGT00940000155157"/>
<dbReference type="Ensembl" id="ENSEBUT00000012984.1">
    <property type="protein sequence ID" value="ENSEBUP00000012409.1"/>
    <property type="gene ID" value="ENSEBUG00000007885.1"/>
</dbReference>
<organism evidence="3 4">
    <name type="scientific">Eptatretus burgeri</name>
    <name type="common">Inshore hagfish</name>
    <dbReference type="NCBI Taxonomy" id="7764"/>
    <lineage>
        <taxon>Eukaryota</taxon>
        <taxon>Metazoa</taxon>
        <taxon>Chordata</taxon>
        <taxon>Craniata</taxon>
        <taxon>Vertebrata</taxon>
        <taxon>Cyclostomata</taxon>
        <taxon>Myxini</taxon>
        <taxon>Myxiniformes</taxon>
        <taxon>Myxinidae</taxon>
        <taxon>Eptatretinae</taxon>
        <taxon>Eptatretus</taxon>
    </lineage>
</organism>
<dbReference type="InterPro" id="IPR001849">
    <property type="entry name" value="PH_domain"/>
</dbReference>
<feature type="domain" description="PH" evidence="2">
    <location>
        <begin position="1"/>
        <end position="90"/>
    </location>
</feature>
<dbReference type="PANTHER" id="PTHR14336">
    <property type="entry name" value="TANDEM PH DOMAIN CONTAINING PROTEIN"/>
    <property type="match status" value="1"/>
</dbReference>
<dbReference type="Proteomes" id="UP000694388">
    <property type="component" value="Unplaced"/>
</dbReference>
<proteinExistence type="predicted"/>
<reference evidence="3" key="1">
    <citation type="submission" date="2025-08" db="UniProtKB">
        <authorList>
            <consortium name="Ensembl"/>
        </authorList>
    </citation>
    <scope>IDENTIFICATION</scope>
</reference>
<feature type="compositionally biased region" description="Polar residues" evidence="1">
    <location>
        <begin position="176"/>
        <end position="192"/>
    </location>
</feature>
<keyword evidence="4" id="KW-1185">Reference proteome</keyword>
<dbReference type="FunFam" id="2.30.29.30:FF:000286">
    <property type="entry name" value="PH-protein kinase domain containing protein"/>
    <property type="match status" value="1"/>
</dbReference>
<protein>
    <recommendedName>
        <fullName evidence="2">PH domain-containing protein</fullName>
    </recommendedName>
</protein>
<sequence>MMKNWKQRYFVLSENSISYYKSDCERDPQRTISLRDVRSAREFDSSVRTSELLRRDNLFEIVTPNRTFFVQAPSPEEMHSWIKAISGAIVAQRGPARSSASDSPRSSARQAIWPEEVPPPLGSFLVSQYDGNNGMCNDRPGSSGRSGRRRDGGASALNRNRPRSDFWQPIASSAQAHAGQTGSLRIGSSQVGSRLAQPQPHSTAKLRTTLIGSRDSSHLALRRVSLDEEELAVSSAL</sequence>
<dbReference type="Gene3D" id="2.30.29.30">
    <property type="entry name" value="Pleckstrin-homology domain (PH domain)/Phosphotyrosine-binding domain (PTB)"/>
    <property type="match status" value="1"/>
</dbReference>
<dbReference type="PANTHER" id="PTHR14336:SF4">
    <property type="entry name" value="PLECKSTRIN HOMOLOGY DOMAIN-CONTAINING FAMILY A MEMBER 1"/>
    <property type="match status" value="1"/>
</dbReference>
<evidence type="ECO:0000256" key="1">
    <source>
        <dbReference type="SAM" id="MobiDB-lite"/>
    </source>
</evidence>
<feature type="compositionally biased region" description="Low complexity" evidence="1">
    <location>
        <begin position="95"/>
        <end position="109"/>
    </location>
</feature>
<feature type="compositionally biased region" description="Polar residues" evidence="1">
    <location>
        <begin position="125"/>
        <end position="135"/>
    </location>
</feature>
<evidence type="ECO:0000313" key="3">
    <source>
        <dbReference type="Ensembl" id="ENSEBUP00000012409.1"/>
    </source>
</evidence>
<dbReference type="PROSITE" id="PS50003">
    <property type="entry name" value="PH_DOMAIN"/>
    <property type="match status" value="1"/>
</dbReference>
<dbReference type="InterPro" id="IPR051707">
    <property type="entry name" value="PI-Interact_SigTrans_Reg"/>
</dbReference>
<dbReference type="SUPFAM" id="SSF50729">
    <property type="entry name" value="PH domain-like"/>
    <property type="match status" value="1"/>
</dbReference>
<reference evidence="3" key="2">
    <citation type="submission" date="2025-09" db="UniProtKB">
        <authorList>
            <consortium name="Ensembl"/>
        </authorList>
    </citation>
    <scope>IDENTIFICATION</scope>
</reference>
<dbReference type="InterPro" id="IPR011993">
    <property type="entry name" value="PH-like_dom_sf"/>
</dbReference>
<dbReference type="AlphaFoldDB" id="A0A8C4QA62"/>
<accession>A0A8C4QA62</accession>
<evidence type="ECO:0000313" key="4">
    <source>
        <dbReference type="Proteomes" id="UP000694388"/>
    </source>
</evidence>
<name>A0A8C4QA62_EPTBU</name>
<evidence type="ECO:0000259" key="2">
    <source>
        <dbReference type="PROSITE" id="PS50003"/>
    </source>
</evidence>
<dbReference type="SMART" id="SM00233">
    <property type="entry name" value="PH"/>
    <property type="match status" value="1"/>
</dbReference>
<feature type="region of interest" description="Disordered" evidence="1">
    <location>
        <begin position="93"/>
        <end position="164"/>
    </location>
</feature>
<dbReference type="Pfam" id="PF00169">
    <property type="entry name" value="PH"/>
    <property type="match status" value="1"/>
</dbReference>
<feature type="region of interest" description="Disordered" evidence="1">
    <location>
        <begin position="176"/>
        <end position="203"/>
    </location>
</feature>